<accession>A0A4R0R901</accession>
<comment type="caution">
    <text evidence="2">The sequence shown here is derived from an EMBL/GenBank/DDBJ whole genome shotgun (WGS) entry which is preliminary data.</text>
</comment>
<feature type="region of interest" description="Disordered" evidence="1">
    <location>
        <begin position="1"/>
        <end position="73"/>
    </location>
</feature>
<dbReference type="OrthoDB" id="2497589at2759"/>
<sequence>MPGTKKRTADEATADEATADSESSTLRTTPKAKAKAGSSKRGPKVRLSPPLPLPTHSPTPPTPANPLRPLLPRHRPALPLHLNLTHTPPSLGLSSSLVDATTADPGFIGTTALVPSVFSTGSYGWKGAKRVQIELEDRETGRKEVVGVMVSINATVIGSKNASGETEEAEDAEEDDEDAADDGEDEAAEPTSKEAQESEEVLEVLTS</sequence>
<protein>
    <submittedName>
        <fullName evidence="2">Uncharacterized protein</fullName>
    </submittedName>
</protein>
<dbReference type="STRING" id="92696.A0A4R0R901"/>
<organism evidence="2 3">
    <name type="scientific">Steccherinum ochraceum</name>
    <dbReference type="NCBI Taxonomy" id="92696"/>
    <lineage>
        <taxon>Eukaryota</taxon>
        <taxon>Fungi</taxon>
        <taxon>Dikarya</taxon>
        <taxon>Basidiomycota</taxon>
        <taxon>Agaricomycotina</taxon>
        <taxon>Agaricomycetes</taxon>
        <taxon>Polyporales</taxon>
        <taxon>Steccherinaceae</taxon>
        <taxon>Steccherinum</taxon>
    </lineage>
</organism>
<dbReference type="EMBL" id="RWJN01000321">
    <property type="protein sequence ID" value="TCD63106.1"/>
    <property type="molecule type" value="Genomic_DNA"/>
</dbReference>
<proteinExistence type="predicted"/>
<feature type="compositionally biased region" description="Acidic residues" evidence="1">
    <location>
        <begin position="165"/>
        <end position="188"/>
    </location>
</feature>
<name>A0A4R0R901_9APHY</name>
<reference evidence="2 3" key="1">
    <citation type="submission" date="2018-11" db="EMBL/GenBank/DDBJ databases">
        <title>Genome assembly of Steccherinum ochraceum LE-BIN_3174, the white-rot fungus of the Steccherinaceae family (The Residual Polyporoid clade, Polyporales, Basidiomycota).</title>
        <authorList>
            <person name="Fedorova T.V."/>
            <person name="Glazunova O.A."/>
            <person name="Landesman E.O."/>
            <person name="Moiseenko K.V."/>
            <person name="Psurtseva N.V."/>
            <person name="Savinova O.S."/>
            <person name="Shakhova N.V."/>
            <person name="Tyazhelova T.V."/>
            <person name="Vasina D.V."/>
        </authorList>
    </citation>
    <scope>NUCLEOTIDE SEQUENCE [LARGE SCALE GENOMIC DNA]</scope>
    <source>
        <strain evidence="2 3">LE-BIN_3174</strain>
    </source>
</reference>
<feature type="region of interest" description="Disordered" evidence="1">
    <location>
        <begin position="159"/>
        <end position="207"/>
    </location>
</feature>
<gene>
    <name evidence="2" type="ORF">EIP91_005978</name>
</gene>
<feature type="compositionally biased region" description="Pro residues" evidence="1">
    <location>
        <begin position="49"/>
        <end position="66"/>
    </location>
</feature>
<feature type="compositionally biased region" description="Acidic residues" evidence="1">
    <location>
        <begin position="197"/>
        <end position="207"/>
    </location>
</feature>
<keyword evidence="3" id="KW-1185">Reference proteome</keyword>
<evidence type="ECO:0000313" key="3">
    <source>
        <dbReference type="Proteomes" id="UP000292702"/>
    </source>
</evidence>
<dbReference type="AlphaFoldDB" id="A0A4R0R901"/>
<evidence type="ECO:0000313" key="2">
    <source>
        <dbReference type="EMBL" id="TCD63106.1"/>
    </source>
</evidence>
<dbReference type="Proteomes" id="UP000292702">
    <property type="component" value="Unassembled WGS sequence"/>
</dbReference>
<evidence type="ECO:0000256" key="1">
    <source>
        <dbReference type="SAM" id="MobiDB-lite"/>
    </source>
</evidence>